<keyword evidence="2 10" id="KW-0813">Transport</keyword>
<dbReference type="InterPro" id="IPR003684">
    <property type="entry name" value="Porin_alphabac"/>
</dbReference>
<keyword evidence="4 10" id="KW-0812">Transmembrane</keyword>
<keyword evidence="5 10" id="KW-0732">Signal</keyword>
<evidence type="ECO:0000313" key="11">
    <source>
        <dbReference type="EMBL" id="MBW9064242.1"/>
    </source>
</evidence>
<proteinExistence type="inferred from homology"/>
<protein>
    <recommendedName>
        <fullName evidence="10">Porin</fullName>
    </recommendedName>
</protein>
<keyword evidence="7 10" id="KW-0626">Porin</keyword>
<sequence length="350" mass="37584">MNIKSLLLGSAAALAVVSGAQAADAIVAAEPEPLEYVRVCDAFGTGYFYIPGTETCLKIGGYVRTQIAYDEDYNGTADWNPLTRGYLTFAAKSDTEYGALSGYINLETNDNGDTHLDGAWINIAGFDVGYFYNWWDDGLSGETDSIGSANTLTNAIRYTYDGGTFQVGVAVDELRGSTLGYSDDGQATNDDVGVSGLLGFTLGGVTAQIIGSYDFNVEEAAFRALLTAELGPGTFGIAGVYSTDPNYFYDTAEWTVAAEYKIQATDKFFITPAAQYFGDVQTLDAIGNNSGDFDGGVDAWRVGVTAGYQITEGLRTLATVNYTEADEEDNVLTGSEDNRWTGFLRLQRDF</sequence>
<evidence type="ECO:0000256" key="2">
    <source>
        <dbReference type="ARBA" id="ARBA00022448"/>
    </source>
</evidence>
<dbReference type="EMBL" id="JAEUAO010000002">
    <property type="protein sequence ID" value="MBW9064242.1"/>
    <property type="molecule type" value="Genomic_DNA"/>
</dbReference>
<evidence type="ECO:0000313" key="12">
    <source>
        <dbReference type="Proteomes" id="UP000757604"/>
    </source>
</evidence>
<organism evidence="11 12">
    <name type="scientific">Rhizobium herbae</name>
    <dbReference type="NCBI Taxonomy" id="508661"/>
    <lineage>
        <taxon>Bacteria</taxon>
        <taxon>Pseudomonadati</taxon>
        <taxon>Pseudomonadota</taxon>
        <taxon>Alphaproteobacteria</taxon>
        <taxon>Hyphomicrobiales</taxon>
        <taxon>Rhizobiaceae</taxon>
        <taxon>Rhizobium/Agrobacterium group</taxon>
        <taxon>Rhizobium</taxon>
    </lineage>
</organism>
<keyword evidence="12" id="KW-1185">Reference proteome</keyword>
<evidence type="ECO:0000256" key="7">
    <source>
        <dbReference type="ARBA" id="ARBA00023114"/>
    </source>
</evidence>
<evidence type="ECO:0000256" key="6">
    <source>
        <dbReference type="ARBA" id="ARBA00023065"/>
    </source>
</evidence>
<feature type="chain" id="PRO_5044975000" description="Porin" evidence="10">
    <location>
        <begin position="23"/>
        <end position="350"/>
    </location>
</feature>
<accession>A0ABS7HAG3</accession>
<evidence type="ECO:0000256" key="5">
    <source>
        <dbReference type="ARBA" id="ARBA00022729"/>
    </source>
</evidence>
<evidence type="ECO:0000256" key="8">
    <source>
        <dbReference type="ARBA" id="ARBA00023136"/>
    </source>
</evidence>
<evidence type="ECO:0000256" key="3">
    <source>
        <dbReference type="ARBA" id="ARBA00022452"/>
    </source>
</evidence>
<evidence type="ECO:0000256" key="1">
    <source>
        <dbReference type="ARBA" id="ARBA00009521"/>
    </source>
</evidence>
<comment type="subcellular location">
    <subcellularLocation>
        <location evidence="10">Cell outer membrane</location>
        <topology evidence="10">Multi-pass membrane protein</topology>
    </subcellularLocation>
</comment>
<name>A0ABS7HAG3_9HYPH</name>
<reference evidence="11 12" key="1">
    <citation type="journal article" date="2021" name="MBio">
        <title>Poor Competitiveness of Bradyrhizobium in Pigeon Pea Root Colonization in Indian Soils.</title>
        <authorList>
            <person name="Chalasani D."/>
            <person name="Basu A."/>
            <person name="Pullabhotla S.V.S.R.N."/>
            <person name="Jorrin B."/>
            <person name="Neal A.L."/>
            <person name="Poole P.S."/>
            <person name="Podile A.R."/>
            <person name="Tkacz A."/>
        </authorList>
    </citation>
    <scope>NUCLEOTIDE SEQUENCE [LARGE SCALE GENOMIC DNA]</scope>
    <source>
        <strain evidence="11 12">HU44</strain>
    </source>
</reference>
<dbReference type="Pfam" id="PF02530">
    <property type="entry name" value="Porin_2"/>
    <property type="match status" value="1"/>
</dbReference>
<dbReference type="SUPFAM" id="SSF56935">
    <property type="entry name" value="Porins"/>
    <property type="match status" value="1"/>
</dbReference>
<comment type="caution">
    <text evidence="11">The sequence shown here is derived from an EMBL/GenBank/DDBJ whole genome shotgun (WGS) entry which is preliminary data.</text>
</comment>
<evidence type="ECO:0000256" key="4">
    <source>
        <dbReference type="ARBA" id="ARBA00022692"/>
    </source>
</evidence>
<evidence type="ECO:0000256" key="9">
    <source>
        <dbReference type="ARBA" id="ARBA00023237"/>
    </source>
</evidence>
<gene>
    <name evidence="11" type="ORF">JNB71_13025</name>
</gene>
<keyword evidence="6 10" id="KW-0406">Ion transport</keyword>
<keyword evidence="9 10" id="KW-0998">Cell outer membrane</keyword>
<dbReference type="RefSeq" id="WP_220372171.1">
    <property type="nucleotide sequence ID" value="NZ_JAEUAO010000002.1"/>
</dbReference>
<keyword evidence="8 10" id="KW-0472">Membrane</keyword>
<comment type="function">
    <text evidence="10">Forms passive diffusion pores that allow small molecular weight hydrophilic materials across the outer membrane.</text>
</comment>
<comment type="similarity">
    <text evidence="1 10">Belongs to the alphaproteobacteria porin family.</text>
</comment>
<keyword evidence="3 10" id="KW-1134">Transmembrane beta strand</keyword>
<comment type="domain">
    <text evidence="10">Consists of 16-stranded beta-barrel sheets, with large surface-exposed loops, that form a transmembrane pore at the center of each barrel. The pore is partially ocluded by a peptide loop that folds into the pore lumen.</text>
</comment>
<evidence type="ECO:0000256" key="10">
    <source>
        <dbReference type="RuleBase" id="RU364005"/>
    </source>
</evidence>
<feature type="signal peptide" evidence="10">
    <location>
        <begin position="1"/>
        <end position="22"/>
    </location>
</feature>
<dbReference type="Proteomes" id="UP000757604">
    <property type="component" value="Unassembled WGS sequence"/>
</dbReference>